<dbReference type="OrthoDB" id="4207123at2759"/>
<dbReference type="RefSeq" id="XP_033598109.1">
    <property type="nucleotide sequence ID" value="XM_033747370.1"/>
</dbReference>
<feature type="compositionally biased region" description="Low complexity" evidence="1">
    <location>
        <begin position="71"/>
        <end position="84"/>
    </location>
</feature>
<dbReference type="GeneID" id="54488424"/>
<sequence length="173" mass="18391">MTSNRPFMANFFAAFRAQSVIQKTATSSTNASANVSASTYTHAASLHTSSNSPSPNASSNPRPIHGKNGNQSSGATTAAVQAAGQFRPTREHGPSPYSPTSNSPASTGFPLKSSANKPRRGSDSSSEGFRETMGADKWYIGGRTANGEEKFYRLGMVKKNRSIDRLSIDRLSI</sequence>
<feature type="region of interest" description="Disordered" evidence="1">
    <location>
        <begin position="25"/>
        <end position="129"/>
    </location>
</feature>
<dbReference type="EMBL" id="ML996577">
    <property type="protein sequence ID" value="KAF2755658.1"/>
    <property type="molecule type" value="Genomic_DNA"/>
</dbReference>
<dbReference type="AlphaFoldDB" id="A0A6A6VYC4"/>
<protein>
    <submittedName>
        <fullName evidence="2">Uncharacterized protein</fullName>
    </submittedName>
</protein>
<dbReference type="PANTHER" id="PTHR42095:SF1">
    <property type="entry name" value="YALI0C12166P"/>
    <property type="match status" value="1"/>
</dbReference>
<name>A0A6A6VYC4_9PEZI</name>
<keyword evidence="3" id="KW-1185">Reference proteome</keyword>
<evidence type="ECO:0000256" key="1">
    <source>
        <dbReference type="SAM" id="MobiDB-lite"/>
    </source>
</evidence>
<gene>
    <name evidence="2" type="ORF">EJ05DRAFT_503116</name>
</gene>
<reference evidence="2" key="1">
    <citation type="journal article" date="2020" name="Stud. Mycol.">
        <title>101 Dothideomycetes genomes: a test case for predicting lifestyles and emergence of pathogens.</title>
        <authorList>
            <person name="Haridas S."/>
            <person name="Albert R."/>
            <person name="Binder M."/>
            <person name="Bloem J."/>
            <person name="Labutti K."/>
            <person name="Salamov A."/>
            <person name="Andreopoulos B."/>
            <person name="Baker S."/>
            <person name="Barry K."/>
            <person name="Bills G."/>
            <person name="Bluhm B."/>
            <person name="Cannon C."/>
            <person name="Castanera R."/>
            <person name="Culley D."/>
            <person name="Daum C."/>
            <person name="Ezra D."/>
            <person name="Gonzalez J."/>
            <person name="Henrissat B."/>
            <person name="Kuo A."/>
            <person name="Liang C."/>
            <person name="Lipzen A."/>
            <person name="Lutzoni F."/>
            <person name="Magnuson J."/>
            <person name="Mondo S."/>
            <person name="Nolan M."/>
            <person name="Ohm R."/>
            <person name="Pangilinan J."/>
            <person name="Park H.-J."/>
            <person name="Ramirez L."/>
            <person name="Alfaro M."/>
            <person name="Sun H."/>
            <person name="Tritt A."/>
            <person name="Yoshinaga Y."/>
            <person name="Zwiers L.-H."/>
            <person name="Turgeon B."/>
            <person name="Goodwin S."/>
            <person name="Spatafora J."/>
            <person name="Crous P."/>
            <person name="Grigoriev I."/>
        </authorList>
    </citation>
    <scope>NUCLEOTIDE SEQUENCE</scope>
    <source>
        <strain evidence="2">CBS 121739</strain>
    </source>
</reference>
<proteinExistence type="predicted"/>
<accession>A0A6A6VYC4</accession>
<evidence type="ECO:0000313" key="2">
    <source>
        <dbReference type="EMBL" id="KAF2755658.1"/>
    </source>
</evidence>
<feature type="compositionally biased region" description="Low complexity" evidence="1">
    <location>
        <begin position="49"/>
        <end position="61"/>
    </location>
</feature>
<feature type="compositionally biased region" description="Low complexity" evidence="1">
    <location>
        <begin position="25"/>
        <end position="39"/>
    </location>
</feature>
<organism evidence="2 3">
    <name type="scientific">Pseudovirgaria hyperparasitica</name>
    <dbReference type="NCBI Taxonomy" id="470096"/>
    <lineage>
        <taxon>Eukaryota</taxon>
        <taxon>Fungi</taxon>
        <taxon>Dikarya</taxon>
        <taxon>Ascomycota</taxon>
        <taxon>Pezizomycotina</taxon>
        <taxon>Dothideomycetes</taxon>
        <taxon>Dothideomycetes incertae sedis</taxon>
        <taxon>Acrospermales</taxon>
        <taxon>Acrospermaceae</taxon>
        <taxon>Pseudovirgaria</taxon>
    </lineage>
</organism>
<dbReference type="PANTHER" id="PTHR42095">
    <property type="entry name" value="YALI0C12166P"/>
    <property type="match status" value="1"/>
</dbReference>
<evidence type="ECO:0000313" key="3">
    <source>
        <dbReference type="Proteomes" id="UP000799437"/>
    </source>
</evidence>
<dbReference type="Proteomes" id="UP000799437">
    <property type="component" value="Unassembled WGS sequence"/>
</dbReference>